<dbReference type="GO" id="GO:0016887">
    <property type="term" value="F:ATP hydrolysis activity"/>
    <property type="evidence" value="ECO:0007669"/>
    <property type="project" value="InterPro"/>
</dbReference>
<dbReference type="Gene3D" id="3.40.50.300">
    <property type="entry name" value="P-loop containing nucleotide triphosphate hydrolases"/>
    <property type="match status" value="1"/>
</dbReference>
<evidence type="ECO:0000259" key="7">
    <source>
        <dbReference type="PROSITE" id="PS50893"/>
    </source>
</evidence>
<dbReference type="Pfam" id="PF00005">
    <property type="entry name" value="ABC_tran"/>
    <property type="match status" value="1"/>
</dbReference>
<dbReference type="InterPro" id="IPR017871">
    <property type="entry name" value="ABC_transporter-like_CS"/>
</dbReference>
<dbReference type="InterPro" id="IPR005895">
    <property type="entry name" value="ABC_transptr_haem_export_CcmA"/>
</dbReference>
<dbReference type="EMBL" id="MVJN01000001">
    <property type="protein sequence ID" value="RAP38348.1"/>
    <property type="molecule type" value="Genomic_DNA"/>
</dbReference>
<dbReference type="PROSITE" id="PS00211">
    <property type="entry name" value="ABC_TRANSPORTER_1"/>
    <property type="match status" value="1"/>
</dbReference>
<comment type="caution">
    <text evidence="8">The sequence shown here is derived from an EMBL/GenBank/DDBJ whole genome shotgun (WGS) entry which is preliminary data.</text>
</comment>
<name>A0A364LMZ6_9GAMM</name>
<keyword evidence="4 8" id="KW-0067">ATP-binding</keyword>
<dbReference type="Proteomes" id="UP000249458">
    <property type="component" value="Unassembled WGS sequence"/>
</dbReference>
<keyword evidence="2" id="KW-0547">Nucleotide-binding</keyword>
<evidence type="ECO:0000256" key="6">
    <source>
        <dbReference type="ARBA" id="ARBA00023136"/>
    </source>
</evidence>
<dbReference type="RefSeq" id="WP_112217994.1">
    <property type="nucleotide sequence ID" value="NZ_MVJN01000001.1"/>
</dbReference>
<organism evidence="8 9">
    <name type="scientific">Legionella quinlivanii</name>
    <dbReference type="NCBI Taxonomy" id="45073"/>
    <lineage>
        <taxon>Bacteria</taxon>
        <taxon>Pseudomonadati</taxon>
        <taxon>Pseudomonadota</taxon>
        <taxon>Gammaproteobacteria</taxon>
        <taxon>Legionellales</taxon>
        <taxon>Legionellaceae</taxon>
        <taxon>Legionella</taxon>
    </lineage>
</organism>
<keyword evidence="5" id="KW-1278">Translocase</keyword>
<dbReference type="GO" id="GO:0017004">
    <property type="term" value="P:cytochrome complex assembly"/>
    <property type="evidence" value="ECO:0007669"/>
    <property type="project" value="UniProtKB-KW"/>
</dbReference>
<dbReference type="PANTHER" id="PTHR43499">
    <property type="entry name" value="ABC TRANSPORTER I FAMILY MEMBER 1"/>
    <property type="match status" value="1"/>
</dbReference>
<feature type="domain" description="ABC transporter" evidence="7">
    <location>
        <begin position="2"/>
        <end position="199"/>
    </location>
</feature>
<dbReference type="PROSITE" id="PS50893">
    <property type="entry name" value="ABC_TRANSPORTER_2"/>
    <property type="match status" value="1"/>
</dbReference>
<keyword evidence="6" id="KW-0472">Membrane</keyword>
<dbReference type="NCBIfam" id="TIGR01189">
    <property type="entry name" value="ccmA"/>
    <property type="match status" value="1"/>
</dbReference>
<dbReference type="InterPro" id="IPR003593">
    <property type="entry name" value="AAA+_ATPase"/>
</dbReference>
<dbReference type="GO" id="GO:0022857">
    <property type="term" value="F:transmembrane transporter activity"/>
    <property type="evidence" value="ECO:0007669"/>
    <property type="project" value="InterPro"/>
</dbReference>
<evidence type="ECO:0000256" key="1">
    <source>
        <dbReference type="ARBA" id="ARBA00022448"/>
    </source>
</evidence>
<dbReference type="InterPro" id="IPR003439">
    <property type="entry name" value="ABC_transporter-like_ATP-bd"/>
</dbReference>
<proteinExistence type="predicted"/>
<evidence type="ECO:0000256" key="4">
    <source>
        <dbReference type="ARBA" id="ARBA00022840"/>
    </source>
</evidence>
<evidence type="ECO:0000313" key="9">
    <source>
        <dbReference type="Proteomes" id="UP000249458"/>
    </source>
</evidence>
<dbReference type="PANTHER" id="PTHR43499:SF1">
    <property type="entry name" value="ABC TRANSPORTER I FAMILY MEMBER 1"/>
    <property type="match status" value="1"/>
</dbReference>
<dbReference type="GO" id="GO:0005524">
    <property type="term" value="F:ATP binding"/>
    <property type="evidence" value="ECO:0007669"/>
    <property type="project" value="UniProtKB-KW"/>
</dbReference>
<dbReference type="InterPro" id="IPR027417">
    <property type="entry name" value="P-loop_NTPase"/>
</dbReference>
<dbReference type="NCBIfam" id="NF010061">
    <property type="entry name" value="PRK13538.1"/>
    <property type="match status" value="1"/>
</dbReference>
<accession>A0A364LMZ6</accession>
<reference evidence="8 9" key="1">
    <citation type="submission" date="2017-02" db="EMBL/GenBank/DDBJ databases">
        <title>Legionella quilivanii strain from human: case report and whole genome sequencing analysis.</title>
        <authorList>
            <person name="Lalancette C."/>
            <person name="Leduc J.-M."/>
            <person name="Levesque S."/>
            <person name="Fournier E."/>
            <person name="Saoud J."/>
            <person name="Faucher S.P."/>
            <person name="Bernard K."/>
            <person name="Martineau C."/>
            <person name="Longtin J."/>
        </authorList>
    </citation>
    <scope>NUCLEOTIDE SEQUENCE [LARGE SCALE GENOMIC DNA]</scope>
    <source>
        <strain evidence="8 9">ID143958</strain>
    </source>
</reference>
<protein>
    <submittedName>
        <fullName evidence="8">Heme ABC transporter ATP-binding protein CcmA</fullName>
    </submittedName>
</protein>
<keyword evidence="3" id="KW-0201">Cytochrome c-type biogenesis</keyword>
<evidence type="ECO:0000256" key="2">
    <source>
        <dbReference type="ARBA" id="ARBA00022741"/>
    </source>
</evidence>
<keyword evidence="1" id="KW-0813">Transport</keyword>
<gene>
    <name evidence="8" type="ORF">B1207_00200</name>
</gene>
<dbReference type="SUPFAM" id="SSF52540">
    <property type="entry name" value="P-loop containing nucleoside triphosphate hydrolases"/>
    <property type="match status" value="1"/>
</dbReference>
<dbReference type="SMART" id="SM00382">
    <property type="entry name" value="AAA"/>
    <property type="match status" value="1"/>
</dbReference>
<sequence>MFSVSALSFEYEDQLLFKNVSFSLVRGQLLHLKGVNGSGKTTLLRLIAGLQQPVSGDICFNGKSIYEDLSSYYRQICYVGHKQGLSPLLTVRENCLFDLQQQSQQDLYEIFSRLRLTEVADKPVYQLSAGQRRRAGLLRILMTKANLWLLDEPLTALDEFSLRCLAGCLNEHLGRGGQVVMTSHQQLPSQLRPDLEYCL</sequence>
<dbReference type="AlphaFoldDB" id="A0A364LMZ6"/>
<evidence type="ECO:0000256" key="5">
    <source>
        <dbReference type="ARBA" id="ARBA00022967"/>
    </source>
</evidence>
<evidence type="ECO:0000256" key="3">
    <source>
        <dbReference type="ARBA" id="ARBA00022748"/>
    </source>
</evidence>
<evidence type="ECO:0000313" key="8">
    <source>
        <dbReference type="EMBL" id="RAP38348.1"/>
    </source>
</evidence>